<comment type="caution">
    <text evidence="1">The sequence shown here is derived from an EMBL/GenBank/DDBJ whole genome shotgun (WGS) entry which is preliminary data.</text>
</comment>
<evidence type="ECO:0000313" key="1">
    <source>
        <dbReference type="EMBL" id="RKO72755.1"/>
    </source>
</evidence>
<gene>
    <name evidence="1" type="ORF">D7322_04770</name>
</gene>
<accession>A0A420W2D7</accession>
<dbReference type="EMBL" id="RBWS01000004">
    <property type="protein sequence ID" value="RKO72755.1"/>
    <property type="molecule type" value="Genomic_DNA"/>
</dbReference>
<organism evidence="1 2">
    <name type="scientific">Sphingobacterium puteale</name>
    <dbReference type="NCBI Taxonomy" id="2420510"/>
    <lineage>
        <taxon>Bacteria</taxon>
        <taxon>Pseudomonadati</taxon>
        <taxon>Bacteroidota</taxon>
        <taxon>Sphingobacteriia</taxon>
        <taxon>Sphingobacteriales</taxon>
        <taxon>Sphingobacteriaceae</taxon>
        <taxon>Sphingobacterium</taxon>
    </lineage>
</organism>
<reference evidence="1 2" key="1">
    <citation type="submission" date="2018-10" db="EMBL/GenBank/DDBJ databases">
        <title>Sphingobacterium sp. M05W1-28.</title>
        <authorList>
            <person name="Cai H."/>
        </authorList>
    </citation>
    <scope>NUCLEOTIDE SEQUENCE [LARGE SCALE GENOMIC DNA]</scope>
    <source>
        <strain evidence="1 2">M05W1-28</strain>
    </source>
</reference>
<sequence length="84" mass="9579">MLILINPSQNRRETEKMAYACSADRFILIDADLDFADQLALILEKRRQKVAIIPNLEGLEQLFSNVEDFPYSIALKYYGAGIGR</sequence>
<protein>
    <recommendedName>
        <fullName evidence="3">Glycosyltransferase</fullName>
    </recommendedName>
</protein>
<evidence type="ECO:0008006" key="3">
    <source>
        <dbReference type="Google" id="ProtNLM"/>
    </source>
</evidence>
<evidence type="ECO:0000313" key="2">
    <source>
        <dbReference type="Proteomes" id="UP000282423"/>
    </source>
</evidence>
<proteinExistence type="predicted"/>
<keyword evidence="2" id="KW-1185">Reference proteome</keyword>
<dbReference type="AlphaFoldDB" id="A0A420W2D7"/>
<dbReference type="Proteomes" id="UP000282423">
    <property type="component" value="Unassembled WGS sequence"/>
</dbReference>
<name>A0A420W2D7_9SPHI</name>